<accession>A0A8H4IQ19</accession>
<keyword evidence="4" id="KW-1185">Reference proteome</keyword>
<dbReference type="EMBL" id="WWBZ02000051">
    <property type="protein sequence ID" value="KAF4304088.1"/>
    <property type="molecule type" value="Genomic_DNA"/>
</dbReference>
<dbReference type="SMART" id="SM00321">
    <property type="entry name" value="WSC"/>
    <property type="match status" value="2"/>
</dbReference>
<evidence type="ECO:0000259" key="2">
    <source>
        <dbReference type="PROSITE" id="PS51212"/>
    </source>
</evidence>
<comment type="caution">
    <text evidence="3">The sequence shown here is derived from an EMBL/GenBank/DDBJ whole genome shotgun (WGS) entry which is preliminary data.</text>
</comment>
<feature type="domain" description="WSC" evidence="2">
    <location>
        <begin position="82"/>
        <end position="181"/>
    </location>
</feature>
<proteinExistence type="predicted"/>
<organism evidence="3 4">
    <name type="scientific">Botryosphaeria dothidea</name>
    <dbReference type="NCBI Taxonomy" id="55169"/>
    <lineage>
        <taxon>Eukaryota</taxon>
        <taxon>Fungi</taxon>
        <taxon>Dikarya</taxon>
        <taxon>Ascomycota</taxon>
        <taxon>Pezizomycotina</taxon>
        <taxon>Dothideomycetes</taxon>
        <taxon>Dothideomycetes incertae sedis</taxon>
        <taxon>Botryosphaeriales</taxon>
        <taxon>Botryosphaeriaceae</taxon>
        <taxon>Botryosphaeria</taxon>
    </lineage>
</organism>
<dbReference type="AlphaFoldDB" id="A0A8H4IQ19"/>
<dbReference type="PROSITE" id="PS51212">
    <property type="entry name" value="WSC"/>
    <property type="match status" value="2"/>
</dbReference>
<dbReference type="InterPro" id="IPR002889">
    <property type="entry name" value="WSC_carb-bd"/>
</dbReference>
<evidence type="ECO:0000256" key="1">
    <source>
        <dbReference type="ARBA" id="ARBA00022737"/>
    </source>
</evidence>
<keyword evidence="1" id="KW-0677">Repeat</keyword>
<dbReference type="Pfam" id="PF01822">
    <property type="entry name" value="WSC"/>
    <property type="match status" value="2"/>
</dbReference>
<evidence type="ECO:0000313" key="3">
    <source>
        <dbReference type="EMBL" id="KAF4304088.1"/>
    </source>
</evidence>
<dbReference type="Proteomes" id="UP000572817">
    <property type="component" value="Unassembled WGS sequence"/>
</dbReference>
<reference evidence="3" key="1">
    <citation type="submission" date="2020-04" db="EMBL/GenBank/DDBJ databases">
        <title>Genome Assembly and Annotation of Botryosphaeria dothidea sdau 11-99, a Latent Pathogen of Apple Fruit Ring Rot in China.</title>
        <authorList>
            <person name="Yu C."/>
            <person name="Diao Y."/>
            <person name="Lu Q."/>
            <person name="Zhao J."/>
            <person name="Cui S."/>
            <person name="Peng C."/>
            <person name="He B."/>
            <person name="Liu H."/>
        </authorList>
    </citation>
    <scope>NUCLEOTIDE SEQUENCE [LARGE SCALE GENOMIC DNA]</scope>
    <source>
        <strain evidence="3">Sdau11-99</strain>
    </source>
</reference>
<name>A0A8H4IQ19_9PEZI</name>
<dbReference type="PANTHER" id="PTHR45964:SF9">
    <property type="entry name" value="SULFOTRANSFERASE"/>
    <property type="match status" value="1"/>
</dbReference>
<dbReference type="OrthoDB" id="2019572at2759"/>
<evidence type="ECO:0000313" key="4">
    <source>
        <dbReference type="Proteomes" id="UP000572817"/>
    </source>
</evidence>
<dbReference type="InterPro" id="IPR051589">
    <property type="entry name" value="Sialate-O-sulfotransferase"/>
</dbReference>
<dbReference type="PANTHER" id="PTHR45964">
    <property type="entry name" value="WSCD FAMILY MEMBER CG9164"/>
    <property type="match status" value="1"/>
</dbReference>
<feature type="domain" description="WSC" evidence="2">
    <location>
        <begin position="195"/>
        <end position="297"/>
    </location>
</feature>
<protein>
    <submittedName>
        <fullName evidence="3">Carbohydrate-binding WSC</fullName>
    </submittedName>
</protein>
<gene>
    <name evidence="3" type="ORF">GTA08_BOTSDO07675</name>
</gene>
<sequence length="302" mass="33559">MFRTYKLWNLGCEACCEHHFFIQLHELDFVFVFIDGVHDCILQHLFQLFHGHVFHGHIFRGLFFGNLIFCDVGINHVFDFNWSHFLICRNDVNFHLFINQHHFYHFVYFIYANSSNTQSLCATACQQRGYKYSGTEYGNECWCGQSLPATAATSLDCSSSCAGDSTQKCGGSFRLSVTEDTAWKQTFFARASYGTWNLMSCYQDNVNSKRTLATGVSIGDTSKATIAKCLDACAAKGLSYCGAEYYYECYGGSTKPDDTLVAAGSSDPLLAGCNYACSGNSTEACGGSNRVLVYVNNGTTLL</sequence>